<evidence type="ECO:0000259" key="3">
    <source>
        <dbReference type="Pfam" id="PF00501"/>
    </source>
</evidence>
<dbReference type="CDD" id="cd04433">
    <property type="entry name" value="AFD_class_I"/>
    <property type="match status" value="1"/>
</dbReference>
<evidence type="ECO:0000256" key="1">
    <source>
        <dbReference type="ARBA" id="ARBA00006432"/>
    </source>
</evidence>
<dbReference type="Pfam" id="PF00501">
    <property type="entry name" value="AMP-binding"/>
    <property type="match status" value="1"/>
</dbReference>
<dbReference type="Pfam" id="PF13193">
    <property type="entry name" value="AMP-binding_C"/>
    <property type="match status" value="1"/>
</dbReference>
<keyword evidence="6" id="KW-1185">Reference proteome</keyword>
<dbReference type="PANTHER" id="PTHR43201:SF5">
    <property type="entry name" value="MEDIUM-CHAIN ACYL-COA LIGASE ACSF2, MITOCHONDRIAL"/>
    <property type="match status" value="1"/>
</dbReference>
<evidence type="ECO:0000313" key="5">
    <source>
        <dbReference type="EMBL" id="MBB5707476.1"/>
    </source>
</evidence>
<proteinExistence type="inferred from homology"/>
<reference evidence="5 6" key="1">
    <citation type="submission" date="2020-08" db="EMBL/GenBank/DDBJ databases">
        <title>Genomic Encyclopedia of Type Strains, Phase IV (KMG-IV): sequencing the most valuable type-strain genomes for metagenomic binning, comparative biology and taxonomic classification.</title>
        <authorList>
            <person name="Goeker M."/>
        </authorList>
    </citation>
    <scope>NUCLEOTIDE SEQUENCE [LARGE SCALE GENOMIC DNA]</scope>
    <source>
        <strain evidence="5 6">DSM 27163</strain>
    </source>
</reference>
<evidence type="ECO:0000256" key="2">
    <source>
        <dbReference type="ARBA" id="ARBA00022598"/>
    </source>
</evidence>
<gene>
    <name evidence="5" type="ORF">FHR21_002842</name>
</gene>
<dbReference type="EMBL" id="JACIJH010000009">
    <property type="protein sequence ID" value="MBB5707476.1"/>
    <property type="molecule type" value="Genomic_DNA"/>
</dbReference>
<comment type="similarity">
    <text evidence="1">Belongs to the ATP-dependent AMP-binding enzyme family.</text>
</comment>
<dbReference type="InterPro" id="IPR045851">
    <property type="entry name" value="AMP-bd_C_sf"/>
</dbReference>
<protein>
    <submittedName>
        <fullName evidence="5">Acyl-CoA synthetase (AMP-forming)/AMP-acid ligase II</fullName>
    </submittedName>
</protein>
<feature type="domain" description="AMP-binding enzyme C-terminal" evidence="4">
    <location>
        <begin position="413"/>
        <end position="483"/>
    </location>
</feature>
<dbReference type="PROSITE" id="PS00455">
    <property type="entry name" value="AMP_BINDING"/>
    <property type="match status" value="1"/>
</dbReference>
<accession>A0A7W9ET05</accession>
<dbReference type="RefSeq" id="WP_184099337.1">
    <property type="nucleotide sequence ID" value="NZ_JACIJH010000009.1"/>
</dbReference>
<dbReference type="AlphaFoldDB" id="A0A7W9ET05"/>
<dbReference type="GO" id="GO:0031956">
    <property type="term" value="F:medium-chain fatty acid-CoA ligase activity"/>
    <property type="evidence" value="ECO:0007669"/>
    <property type="project" value="TreeGrafter"/>
</dbReference>
<dbReference type="PANTHER" id="PTHR43201">
    <property type="entry name" value="ACYL-COA SYNTHETASE"/>
    <property type="match status" value="1"/>
</dbReference>
<dbReference type="Gene3D" id="3.30.300.30">
    <property type="match status" value="1"/>
</dbReference>
<dbReference type="GO" id="GO:0006631">
    <property type="term" value="P:fatty acid metabolic process"/>
    <property type="evidence" value="ECO:0007669"/>
    <property type="project" value="TreeGrafter"/>
</dbReference>
<keyword evidence="2 5" id="KW-0436">Ligase</keyword>
<dbReference type="InterPro" id="IPR000873">
    <property type="entry name" value="AMP-dep_synth/lig_dom"/>
</dbReference>
<dbReference type="Proteomes" id="UP000537161">
    <property type="component" value="Unassembled WGS sequence"/>
</dbReference>
<dbReference type="SUPFAM" id="SSF56801">
    <property type="entry name" value="Acetyl-CoA synthetase-like"/>
    <property type="match status" value="1"/>
</dbReference>
<dbReference type="InterPro" id="IPR042099">
    <property type="entry name" value="ANL_N_sf"/>
</dbReference>
<dbReference type="Gene3D" id="3.40.50.12780">
    <property type="entry name" value="N-terminal domain of ligase-like"/>
    <property type="match status" value="1"/>
</dbReference>
<comment type="caution">
    <text evidence="5">The sequence shown here is derived from an EMBL/GenBank/DDBJ whole genome shotgun (WGS) entry which is preliminary data.</text>
</comment>
<evidence type="ECO:0000313" key="6">
    <source>
        <dbReference type="Proteomes" id="UP000537161"/>
    </source>
</evidence>
<dbReference type="InterPro" id="IPR025110">
    <property type="entry name" value="AMP-bd_C"/>
</dbReference>
<evidence type="ECO:0000259" key="4">
    <source>
        <dbReference type="Pfam" id="PF13193"/>
    </source>
</evidence>
<organism evidence="5 6">
    <name type="scientific">Sphingopyxis panaciterrulae</name>
    <dbReference type="NCBI Taxonomy" id="462372"/>
    <lineage>
        <taxon>Bacteria</taxon>
        <taxon>Pseudomonadati</taxon>
        <taxon>Pseudomonadota</taxon>
        <taxon>Alphaproteobacteria</taxon>
        <taxon>Sphingomonadales</taxon>
        <taxon>Sphingomonadaceae</taxon>
        <taxon>Sphingopyxis</taxon>
    </lineage>
</organism>
<feature type="domain" description="AMP-dependent synthetase/ligase" evidence="3">
    <location>
        <begin position="25"/>
        <end position="363"/>
    </location>
</feature>
<name>A0A7W9ET05_9SPHN</name>
<sequence length="501" mass="54039">MQISPGDRVDSDLLERIRRALLSGEGVALSSDDSELSWRELAGRIARLEADLDANGIAPGATVAVLGRNTISCAICIFAIVLSRRCAIIINPFTSPEAALESARQLSPQAILIPVGDDMLRAANSDPALLVLQEDGALVRLSPAAQREPSGDRRAGLIVYTSGTTGDPKPLHLSLSTLSRAMHEIERTNAGFGDCRCDDGLWPALIQYSPLAHIGGVLTLLRAAAQGRSTVMLGKFDAERWAEIVQQYQLKTTGLPPSMLRMVLEAEIAPERLSSLISVWSGTAPLRAEDRQAFSGRYGIPVLGNYGATEFCGAIAAWSLEDFRMHFDTRPSAVGRLDPTVAQARVRSLAGEIVEGEGQVGVLEFKVGRIGDHWIPTSDLGSVDGDGFLTLHGRKDDVIIRGGFKLSPAKISDVLRQHPAVRDAAVVGVADKRLGQLPVAVVELELGAKLDSAEIREFVRARLPAYFVPARIKQVQSLPRNSAMKLDRRAIASLFHEHGDH</sequence>
<dbReference type="InterPro" id="IPR020845">
    <property type="entry name" value="AMP-binding_CS"/>
</dbReference>